<gene>
    <name evidence="1" type="ORF">SAMN04488509_101371</name>
</gene>
<dbReference type="InterPro" id="IPR010281">
    <property type="entry name" value="DUF885"/>
</dbReference>
<keyword evidence="2" id="KW-1185">Reference proteome</keyword>
<name>A0A1G6SAI5_9GAMM</name>
<evidence type="ECO:0000313" key="1">
    <source>
        <dbReference type="EMBL" id="SDD13196.1"/>
    </source>
</evidence>
<dbReference type="STRING" id="265719.SAMN04488509_101371"/>
<evidence type="ECO:0000313" key="2">
    <source>
        <dbReference type="Proteomes" id="UP000199603"/>
    </source>
</evidence>
<dbReference type="Proteomes" id="UP000199603">
    <property type="component" value="Unassembled WGS sequence"/>
</dbReference>
<reference evidence="1 2" key="1">
    <citation type="submission" date="2016-10" db="EMBL/GenBank/DDBJ databases">
        <authorList>
            <person name="de Groot N.N."/>
        </authorList>
    </citation>
    <scope>NUCLEOTIDE SEQUENCE [LARGE SCALE GENOMIC DNA]</scope>
    <source>
        <strain evidence="1 2">DSM 16957</strain>
    </source>
</reference>
<accession>A0A1G6SAI5</accession>
<sequence>MEPAGGKTMKKLLKWGLRGFLVLLLAGGGLLAHTIWFKPLKIEWFYERVFAEFAFNSPELLSSLRILPGWLDWYSDELDDASLAGEEALRAKVRNDLATLRSYDRSSLDAEGQHSYDLLETFLAVQVEGERFAYHNYPLNQLFGVQNGLPTFLATQHPIASTSDAENYLARLAAVPRKLDQVLEGVRHRESLGILPPRFVVEKVLAEMRGFRDAAPEQNILYTSFDEKLGKLEGLSGEDRAALLARASAAIVEHVQPVYGRLIDYYDALLPKLQDNHGVWALPDGGAYYAWAVRSQTTTEMSPDEVHELGLREVERIGAEMDAILQAEGLLEGSIGARVQQIAQRPDQLYPNTDEGRQQIIDDFQTIIDEIDQGIGSAFNLRPAAGVKVERVPEFREKTAPGAYYNAPAFDGSRPGIFYINLRNTAEVARFGMRTLAYHEAIPGHHFQIAIQQELRGVPTFRKLLPFTAYAEGWALYTERLAWEMGFQQNPLDNLGRLQAEMFRAVRLVVDTGMHHKRWTREQAIDYMLQMTGMPETDVVAEIERYLVMPGQALSYKVGMNAMLDARERARAELGERFDLKGFHDVVLQSGSMPITLLNRRVDAWIAERKQG</sequence>
<proteinExistence type="predicted"/>
<dbReference type="PANTHER" id="PTHR33361:SF2">
    <property type="entry name" value="DUF885 DOMAIN-CONTAINING PROTEIN"/>
    <property type="match status" value="1"/>
</dbReference>
<dbReference type="PANTHER" id="PTHR33361">
    <property type="entry name" value="GLR0591 PROTEIN"/>
    <property type="match status" value="1"/>
</dbReference>
<dbReference type="Pfam" id="PF05960">
    <property type="entry name" value="DUF885"/>
    <property type="match status" value="1"/>
</dbReference>
<organism evidence="1 2">
    <name type="scientific">Aquimonas voraii</name>
    <dbReference type="NCBI Taxonomy" id="265719"/>
    <lineage>
        <taxon>Bacteria</taxon>
        <taxon>Pseudomonadati</taxon>
        <taxon>Pseudomonadota</taxon>
        <taxon>Gammaproteobacteria</taxon>
        <taxon>Lysobacterales</taxon>
        <taxon>Lysobacteraceae</taxon>
        <taxon>Aquimonas</taxon>
    </lineage>
</organism>
<dbReference type="AlphaFoldDB" id="A0A1G6SAI5"/>
<protein>
    <submittedName>
        <fullName evidence="1">Uncharacterized conserved protein, DUF885 familyt</fullName>
    </submittedName>
</protein>
<dbReference type="EMBL" id="FNAG01000001">
    <property type="protein sequence ID" value="SDD13196.1"/>
    <property type="molecule type" value="Genomic_DNA"/>
</dbReference>